<comment type="caution">
    <text evidence="8">The sequence shown here is derived from an EMBL/GenBank/DDBJ whole genome shotgun (WGS) entry which is preliminary data.</text>
</comment>
<feature type="transmembrane region" description="Helical" evidence="7">
    <location>
        <begin position="242"/>
        <end position="264"/>
    </location>
</feature>
<evidence type="ECO:0000313" key="8">
    <source>
        <dbReference type="EMBL" id="KAL3849345.1"/>
    </source>
</evidence>
<dbReference type="PANTHER" id="PTHR10361">
    <property type="entry name" value="SODIUM-BILE ACID COTRANSPORTER"/>
    <property type="match status" value="1"/>
</dbReference>
<evidence type="ECO:0008006" key="10">
    <source>
        <dbReference type="Google" id="ProtNLM"/>
    </source>
</evidence>
<reference evidence="8 9" key="1">
    <citation type="submission" date="2024-12" db="EMBL/GenBank/DDBJ databases">
        <title>The unique morphological basis and parallel evolutionary history of personate flowers in Penstemon.</title>
        <authorList>
            <person name="Depatie T.H."/>
            <person name="Wessinger C.A."/>
        </authorList>
    </citation>
    <scope>NUCLEOTIDE SEQUENCE [LARGE SCALE GENOMIC DNA]</scope>
    <source>
        <strain evidence="8">WTNN_2</strain>
        <tissue evidence="8">Leaf</tissue>
    </source>
</reference>
<accession>A0ABD3UK06</accession>
<dbReference type="GO" id="GO:0016020">
    <property type="term" value="C:membrane"/>
    <property type="evidence" value="ECO:0007669"/>
    <property type="project" value="UniProtKB-SubCell"/>
</dbReference>
<feature type="transmembrane region" description="Helical" evidence="7">
    <location>
        <begin position="208"/>
        <end position="230"/>
    </location>
</feature>
<dbReference type="EMBL" id="JBJXBP010000001">
    <property type="protein sequence ID" value="KAL3849345.1"/>
    <property type="molecule type" value="Genomic_DNA"/>
</dbReference>
<organism evidence="8 9">
    <name type="scientific">Penstemon smallii</name>
    <dbReference type="NCBI Taxonomy" id="265156"/>
    <lineage>
        <taxon>Eukaryota</taxon>
        <taxon>Viridiplantae</taxon>
        <taxon>Streptophyta</taxon>
        <taxon>Embryophyta</taxon>
        <taxon>Tracheophyta</taxon>
        <taxon>Spermatophyta</taxon>
        <taxon>Magnoliopsida</taxon>
        <taxon>eudicotyledons</taxon>
        <taxon>Gunneridae</taxon>
        <taxon>Pentapetalae</taxon>
        <taxon>asterids</taxon>
        <taxon>lamiids</taxon>
        <taxon>Lamiales</taxon>
        <taxon>Plantaginaceae</taxon>
        <taxon>Cheloneae</taxon>
        <taxon>Penstemon</taxon>
    </lineage>
</organism>
<keyword evidence="5 7" id="KW-1133">Transmembrane helix</keyword>
<sequence length="398" mass="42458">MLINTIKCAHLPTPNTRYYTKTPISNLPKLPLSEISFPKLKLKNLQFQPRLEKPGFVISPSGRPKLKPVLCNNSSNTLTTTEKSWIEAVGEVISTAFPLWVALGCFLALVKPSSFNWVQPKWTMMGITLTMLGMGMTLSFDDLRGALAMPKELLCGFVLQYSVMPLSGFFVSKLLNLPSYYAAGLILVGCCPGGTASNIVTYIARGNVALSVLMTAASTISAVVMTPFLTAKLAGQYVAVDAAGLLISTLQVVLLPVLAGAFLNQYFQRFVKIVSPLMPPIAVATVAILCGNAIAQSSSAILMSGRQVVLAVVLLHTSGFFFGYALSRLLGVDVSSSRTISIEVGMQNSVLGVVLATQHFGNPLTAVPCAVSSVCHSILGSALAGIWRRSNIPSQIQD</sequence>
<feature type="transmembrane region" description="Helical" evidence="7">
    <location>
        <begin position="307"/>
        <end position="326"/>
    </location>
</feature>
<feature type="transmembrane region" description="Helical" evidence="7">
    <location>
        <begin position="180"/>
        <end position="201"/>
    </location>
</feature>
<feature type="transmembrane region" description="Helical" evidence="7">
    <location>
        <begin position="276"/>
        <end position="295"/>
    </location>
</feature>
<evidence type="ECO:0000256" key="3">
    <source>
        <dbReference type="ARBA" id="ARBA00006528"/>
    </source>
</evidence>
<dbReference type="Proteomes" id="UP001634393">
    <property type="component" value="Unassembled WGS sequence"/>
</dbReference>
<feature type="transmembrane region" description="Helical" evidence="7">
    <location>
        <begin position="92"/>
        <end position="110"/>
    </location>
</feature>
<evidence type="ECO:0000256" key="1">
    <source>
        <dbReference type="ARBA" id="ARBA00004119"/>
    </source>
</evidence>
<dbReference type="InterPro" id="IPR002657">
    <property type="entry name" value="BilAc:Na_symport/Acr3"/>
</dbReference>
<evidence type="ECO:0000256" key="2">
    <source>
        <dbReference type="ARBA" id="ARBA00004141"/>
    </source>
</evidence>
<dbReference type="InterPro" id="IPR038770">
    <property type="entry name" value="Na+/solute_symporter_sf"/>
</dbReference>
<feature type="transmembrane region" description="Helical" evidence="7">
    <location>
        <begin position="153"/>
        <end position="174"/>
    </location>
</feature>
<dbReference type="GO" id="GO:0009941">
    <property type="term" value="C:chloroplast envelope"/>
    <property type="evidence" value="ECO:0007669"/>
    <property type="project" value="UniProtKB-SubCell"/>
</dbReference>
<comment type="similarity">
    <text evidence="3">Belongs to the bile acid:sodium symporter (BASS) (TC 2.A.28) family.</text>
</comment>
<comment type="subcellular location">
    <subcellularLocation>
        <location evidence="2">Membrane</location>
        <topology evidence="2">Multi-pass membrane protein</topology>
    </subcellularLocation>
    <subcellularLocation>
        <location evidence="1">Plastid</location>
        <location evidence="1">Chloroplast envelope</location>
    </subcellularLocation>
</comment>
<evidence type="ECO:0000256" key="6">
    <source>
        <dbReference type="ARBA" id="ARBA00023136"/>
    </source>
</evidence>
<keyword evidence="9" id="KW-1185">Reference proteome</keyword>
<dbReference type="AlphaFoldDB" id="A0ABD3UK06"/>
<protein>
    <recommendedName>
        <fullName evidence="10">Sodium/metabolite cotransporter BASS1, chloroplastic</fullName>
    </recommendedName>
</protein>
<dbReference type="Pfam" id="PF01758">
    <property type="entry name" value="SBF"/>
    <property type="match status" value="1"/>
</dbReference>
<evidence type="ECO:0000256" key="4">
    <source>
        <dbReference type="ARBA" id="ARBA00022692"/>
    </source>
</evidence>
<name>A0ABD3UK06_9LAMI</name>
<keyword evidence="4 7" id="KW-0812">Transmembrane</keyword>
<evidence type="ECO:0000256" key="7">
    <source>
        <dbReference type="SAM" id="Phobius"/>
    </source>
</evidence>
<dbReference type="Gene3D" id="1.20.1530.20">
    <property type="match status" value="1"/>
</dbReference>
<dbReference type="PANTHER" id="PTHR10361:SF28">
    <property type="entry name" value="P3 PROTEIN-RELATED"/>
    <property type="match status" value="1"/>
</dbReference>
<evidence type="ECO:0000256" key="5">
    <source>
        <dbReference type="ARBA" id="ARBA00022989"/>
    </source>
</evidence>
<feature type="transmembrane region" description="Helical" evidence="7">
    <location>
        <begin position="122"/>
        <end position="141"/>
    </location>
</feature>
<gene>
    <name evidence="8" type="ORF">ACJIZ3_011227</name>
</gene>
<keyword evidence="6 7" id="KW-0472">Membrane</keyword>
<proteinExistence type="inferred from homology"/>
<evidence type="ECO:0000313" key="9">
    <source>
        <dbReference type="Proteomes" id="UP001634393"/>
    </source>
</evidence>
<dbReference type="InterPro" id="IPR004710">
    <property type="entry name" value="Bilac:Na_transpt"/>
</dbReference>